<dbReference type="GO" id="GO:1990431">
    <property type="term" value="P:priRNA 3'-end processing"/>
    <property type="evidence" value="ECO:0007669"/>
    <property type="project" value="TreeGrafter"/>
</dbReference>
<dbReference type="GO" id="GO:0005743">
    <property type="term" value="C:mitochondrial inner membrane"/>
    <property type="evidence" value="ECO:0007669"/>
    <property type="project" value="UniProtKB-ARBA"/>
</dbReference>
<sequence>MDVTAQSFPYHLPRILDDLATCCFVSMDFEFSGIATTFSNPNRGSQTLQARYEEVKSSADKYQILQVGLTICHEDIENASYTLKPYNVNLSPIIDRRLEVERHWSMQSSAIEFLVENKFSIDSILKQGVQYLSREEEEQAIAKAIERRDRVAVHTSIDVKETEHESLAFLKAVRRLVDDWLALGATREEYLNIPPPTRLGVSQSSRSLPSALNRFQKRLVHQLIEVEYPSLVTISKPDFIQIIDYNEERERSVREQRVTRVQERTWKQTGFRWVAEALAGGDLTNLDSGYFIGIMASSAAVEPRYPLKEFSDTLKQRLKERRPVLVGHNLFSDLIYFFRCFFGPLPSKVEEFQSMAHELFPVLMDTKYMATHNCGSINPRSSLSELNENLAKKAIPKISAHDFLDRPLELMAKDKTGIHPQHSKYTTQKIEHEAGYDSLLTAQVFIRLSAQLRDGGVDLPQQKSTKDARATSNFLQRYQDVASDADAEGRLQTTPRSAKKLSEQKSRPSSIESPKAPTTRVLGTRFDLLEIEEAIDEVDSNIPIDDRRLSLGPTDSVEVMQKAANGELIPRLGADFWKVYGNKLRVFGTVERVCVMGPSIVDSRVCRSCQETLVRRNYASTAAPSSASETVSIPASTFPVVKPTHIIKAGVVLSRPPQITRDLTPFEKAYFFYQKRLNERLALPFTKYFYFKRGTPADEDWKRKIRERQTPARDIGKYNAYSEEAWNDELLVGAVESEPEHQVEMLVQDAEATVNATSQDTSKKEEIPRPFPRVTEADQKNDQQSLNRALQRTLYLLVQTKEGFWKLPSSPVETGETLRVAAERTLEQSAGVNMNTWMVGYHPVGHHVYNFRHPKTDPATGQQWFGEKTFFIKGRIMAGQADLSTNVQNLQDFKWLAREEIAKFVLPQYYSNIKNMLAER</sequence>
<keyword evidence="6" id="KW-0496">Mitochondrion</keyword>
<feature type="domain" description="Large ribosomal subunit protein mL46 N-terminal" evidence="10">
    <location>
        <begin position="647"/>
        <end position="778"/>
    </location>
</feature>
<dbReference type="PANTHER" id="PTHR15092">
    <property type="entry name" value="POLY A -SPECIFIC RIBONUCLEASE/TARGET OF EGR1, MEMBER 1"/>
    <property type="match status" value="1"/>
</dbReference>
<dbReference type="InterPro" id="IPR033650">
    <property type="entry name" value="Ribosomal_mL46_NUDIX"/>
</dbReference>
<evidence type="ECO:0000256" key="9">
    <source>
        <dbReference type="SAM" id="MobiDB-lite"/>
    </source>
</evidence>
<dbReference type="SUPFAM" id="SSF53098">
    <property type="entry name" value="Ribonuclease H-like"/>
    <property type="match status" value="1"/>
</dbReference>
<dbReference type="GO" id="GO:0005634">
    <property type="term" value="C:nucleus"/>
    <property type="evidence" value="ECO:0007669"/>
    <property type="project" value="TreeGrafter"/>
</dbReference>
<evidence type="ECO:0000256" key="3">
    <source>
        <dbReference type="ARBA" id="ARBA00009070"/>
    </source>
</evidence>
<dbReference type="Proteomes" id="UP000654922">
    <property type="component" value="Unassembled WGS sequence"/>
</dbReference>
<dbReference type="OrthoDB" id="414075at2759"/>
<dbReference type="InterPro" id="IPR015797">
    <property type="entry name" value="NUDIX_hydrolase-like_dom_sf"/>
</dbReference>
<evidence type="ECO:0000313" key="11">
    <source>
        <dbReference type="EMBL" id="KAF7162962.1"/>
    </source>
</evidence>
<dbReference type="PANTHER" id="PTHR15092:SF22">
    <property type="entry name" value="POLY(A)-SPECIFIC RIBONUCLEASE PNLDC1"/>
    <property type="match status" value="1"/>
</dbReference>
<dbReference type="EMBL" id="JACBAE010001348">
    <property type="protein sequence ID" value="KAF7162962.1"/>
    <property type="molecule type" value="Genomic_DNA"/>
</dbReference>
<dbReference type="AlphaFoldDB" id="A0A8H6PYZ6"/>
<evidence type="ECO:0000256" key="5">
    <source>
        <dbReference type="ARBA" id="ARBA00022980"/>
    </source>
</evidence>
<dbReference type="SUPFAM" id="SSF55811">
    <property type="entry name" value="Nudix"/>
    <property type="match status" value="1"/>
</dbReference>
<evidence type="ECO:0000256" key="4">
    <source>
        <dbReference type="ARBA" id="ARBA00022946"/>
    </source>
</evidence>
<evidence type="ECO:0000256" key="1">
    <source>
        <dbReference type="ARBA" id="ARBA00004173"/>
    </source>
</evidence>
<proteinExistence type="inferred from homology"/>
<dbReference type="FunFam" id="3.90.79.10:FF:000018">
    <property type="entry name" value="39S ribosomal protein L46, mitochondrial"/>
    <property type="match status" value="1"/>
</dbReference>
<dbReference type="InterPro" id="IPR006941">
    <property type="entry name" value="RNase_CAF1"/>
</dbReference>
<dbReference type="GO" id="GO:1990432">
    <property type="term" value="P:siRNA 3'-end processing"/>
    <property type="evidence" value="ECO:0007669"/>
    <property type="project" value="TreeGrafter"/>
</dbReference>
<evidence type="ECO:0000256" key="6">
    <source>
        <dbReference type="ARBA" id="ARBA00023128"/>
    </source>
</evidence>
<dbReference type="Gene3D" id="3.30.420.10">
    <property type="entry name" value="Ribonuclease H-like superfamily/Ribonuclease H"/>
    <property type="match status" value="2"/>
</dbReference>
<evidence type="ECO:0000259" key="10">
    <source>
        <dbReference type="Pfam" id="PF11788"/>
    </source>
</evidence>
<keyword evidence="4" id="KW-0809">Transit peptide</keyword>
<evidence type="ECO:0000313" key="12">
    <source>
        <dbReference type="Proteomes" id="UP000654922"/>
    </source>
</evidence>
<dbReference type="InterPro" id="IPR012337">
    <property type="entry name" value="RNaseH-like_sf"/>
</dbReference>
<dbReference type="GO" id="GO:0000175">
    <property type="term" value="F:3'-5'-RNA exonuclease activity"/>
    <property type="evidence" value="ECO:0007669"/>
    <property type="project" value="TreeGrafter"/>
</dbReference>
<dbReference type="GO" id="GO:1990904">
    <property type="term" value="C:ribonucleoprotein complex"/>
    <property type="evidence" value="ECO:0007669"/>
    <property type="project" value="UniProtKB-KW"/>
</dbReference>
<dbReference type="CDD" id="cd04661">
    <property type="entry name" value="NUDIX_MRP_L46"/>
    <property type="match status" value="1"/>
</dbReference>
<accession>A0A8H6PYZ6</accession>
<dbReference type="Pfam" id="PF04857">
    <property type="entry name" value="CAF1"/>
    <property type="match status" value="1"/>
</dbReference>
<feature type="region of interest" description="Disordered" evidence="9">
    <location>
        <begin position="484"/>
        <end position="517"/>
    </location>
</feature>
<comment type="caution">
    <text evidence="11">The sequence shown here is derived from an EMBL/GenBank/DDBJ whole genome shotgun (WGS) entry which is preliminary data.</text>
</comment>
<organism evidence="11 12">
    <name type="scientific">Aspergillus felis</name>
    <dbReference type="NCBI Taxonomy" id="1287682"/>
    <lineage>
        <taxon>Eukaryota</taxon>
        <taxon>Fungi</taxon>
        <taxon>Dikarya</taxon>
        <taxon>Ascomycota</taxon>
        <taxon>Pezizomycotina</taxon>
        <taxon>Eurotiomycetes</taxon>
        <taxon>Eurotiomycetidae</taxon>
        <taxon>Eurotiales</taxon>
        <taxon>Aspergillaceae</taxon>
        <taxon>Aspergillus</taxon>
        <taxon>Aspergillus subgen. Fumigati</taxon>
    </lineage>
</organism>
<dbReference type="Gene3D" id="3.90.79.10">
    <property type="entry name" value="Nucleoside Triphosphate Pyrophosphohydrolase"/>
    <property type="match status" value="1"/>
</dbReference>
<name>A0A8H6PYZ6_9EURO</name>
<evidence type="ECO:0000256" key="8">
    <source>
        <dbReference type="ARBA" id="ARBA00035190"/>
    </source>
</evidence>
<dbReference type="InterPro" id="IPR051181">
    <property type="entry name" value="CAF1_poly(A)_ribonucleases"/>
</dbReference>
<protein>
    <recommendedName>
        <fullName evidence="8">Large ribosomal subunit protein mL46</fullName>
    </recommendedName>
</protein>
<dbReference type="InterPro" id="IPR021757">
    <property type="entry name" value="Ribosomal_mL46_N"/>
</dbReference>
<evidence type="ECO:0000256" key="7">
    <source>
        <dbReference type="ARBA" id="ARBA00023274"/>
    </source>
</evidence>
<comment type="similarity">
    <text evidence="2">Belongs to the CAF1 family.</text>
</comment>
<reference evidence="11" key="1">
    <citation type="submission" date="2020-06" db="EMBL/GenBank/DDBJ databases">
        <title>Draft genome sequences of strains closely related to Aspergillus parafelis and Aspergillus hiratsukae.</title>
        <authorList>
            <person name="Dos Santos R.A.C."/>
            <person name="Rivero-Menendez O."/>
            <person name="Steenwyk J.L."/>
            <person name="Mead M.E."/>
            <person name="Goldman G.H."/>
            <person name="Alastruey-Izquierdo A."/>
            <person name="Rokas A."/>
        </authorList>
    </citation>
    <scope>NUCLEOTIDE SEQUENCE</scope>
    <source>
        <strain evidence="11">CNM-CM5623</strain>
    </source>
</reference>
<evidence type="ECO:0000256" key="2">
    <source>
        <dbReference type="ARBA" id="ARBA00008372"/>
    </source>
</evidence>
<comment type="subcellular location">
    <subcellularLocation>
        <location evidence="1">Mitochondrion</location>
    </subcellularLocation>
</comment>
<dbReference type="GO" id="GO:0003723">
    <property type="term" value="F:RNA binding"/>
    <property type="evidence" value="ECO:0007669"/>
    <property type="project" value="TreeGrafter"/>
</dbReference>
<keyword evidence="5" id="KW-0689">Ribosomal protein</keyword>
<dbReference type="GO" id="GO:0000289">
    <property type="term" value="P:nuclear-transcribed mRNA poly(A) tail shortening"/>
    <property type="evidence" value="ECO:0007669"/>
    <property type="project" value="TreeGrafter"/>
</dbReference>
<keyword evidence="7" id="KW-0687">Ribonucleoprotein</keyword>
<dbReference type="InterPro" id="IPR036397">
    <property type="entry name" value="RNaseH_sf"/>
</dbReference>
<gene>
    <name evidence="11" type="ORF">CNMCM5623_008027</name>
</gene>
<dbReference type="GO" id="GO:0005840">
    <property type="term" value="C:ribosome"/>
    <property type="evidence" value="ECO:0007669"/>
    <property type="project" value="UniProtKB-KW"/>
</dbReference>
<comment type="similarity">
    <text evidence="3">Belongs to the mitochondrion-specific ribosomal protein mL46 family.</text>
</comment>
<dbReference type="Pfam" id="PF11788">
    <property type="entry name" value="MRP-L46"/>
    <property type="match status" value="1"/>
</dbReference>